<proteinExistence type="inferred from homology"/>
<dbReference type="SUPFAM" id="SSF46785">
    <property type="entry name" value="Winged helix' DNA-binding domain"/>
    <property type="match status" value="1"/>
</dbReference>
<keyword evidence="7" id="KW-1185">Reference proteome</keyword>
<feature type="domain" description="HTH lysR-type" evidence="5">
    <location>
        <begin position="3"/>
        <end position="60"/>
    </location>
</feature>
<dbReference type="CDD" id="cd05466">
    <property type="entry name" value="PBP2_LTTR_substrate"/>
    <property type="match status" value="1"/>
</dbReference>
<gene>
    <name evidence="6" type="ORF">DSM19430T_26090</name>
</gene>
<keyword evidence="2" id="KW-0805">Transcription regulation</keyword>
<evidence type="ECO:0000313" key="7">
    <source>
        <dbReference type="Proteomes" id="UP000503820"/>
    </source>
</evidence>
<evidence type="ECO:0000256" key="4">
    <source>
        <dbReference type="ARBA" id="ARBA00023163"/>
    </source>
</evidence>
<keyword evidence="3" id="KW-0238">DNA-binding</keyword>
<keyword evidence="4" id="KW-0804">Transcription</keyword>
<dbReference type="PROSITE" id="PS50931">
    <property type="entry name" value="HTH_LYSR"/>
    <property type="match status" value="1"/>
</dbReference>
<dbReference type="AlphaFoldDB" id="A0A7J0BXK7"/>
<protein>
    <submittedName>
        <fullName evidence="6">LysR family transcriptional regulator</fullName>
    </submittedName>
</protein>
<reference evidence="6 7" key="1">
    <citation type="submission" date="2020-05" db="EMBL/GenBank/DDBJ databases">
        <title>Draft genome sequence of Desulfovibrio psychrotolerans JS1T.</title>
        <authorList>
            <person name="Ueno A."/>
            <person name="Tamazawa S."/>
            <person name="Tamamura S."/>
            <person name="Murakami T."/>
            <person name="Kiyama T."/>
            <person name="Inomata H."/>
            <person name="Amano Y."/>
            <person name="Miyakawa K."/>
            <person name="Tamaki H."/>
            <person name="Naganuma T."/>
            <person name="Kaneko K."/>
        </authorList>
    </citation>
    <scope>NUCLEOTIDE SEQUENCE [LARGE SCALE GENOMIC DNA]</scope>
    <source>
        <strain evidence="6 7">JS1</strain>
    </source>
</reference>
<accession>A0A7J0BXK7</accession>
<dbReference type="GO" id="GO:0003700">
    <property type="term" value="F:DNA-binding transcription factor activity"/>
    <property type="evidence" value="ECO:0007669"/>
    <property type="project" value="InterPro"/>
</dbReference>
<dbReference type="PRINTS" id="PR00039">
    <property type="entry name" value="HTHLYSR"/>
</dbReference>
<evidence type="ECO:0000256" key="2">
    <source>
        <dbReference type="ARBA" id="ARBA00023015"/>
    </source>
</evidence>
<dbReference type="PANTHER" id="PTHR30126:SF91">
    <property type="entry name" value="LYSR FAMILY TRANSCRIPTIONAL REGULATOR"/>
    <property type="match status" value="1"/>
</dbReference>
<evidence type="ECO:0000313" key="6">
    <source>
        <dbReference type="EMBL" id="GFM37925.1"/>
    </source>
</evidence>
<comment type="caution">
    <text evidence="6">The sequence shown here is derived from an EMBL/GenBank/DDBJ whole genome shotgun (WGS) entry which is preliminary data.</text>
</comment>
<dbReference type="InterPro" id="IPR000847">
    <property type="entry name" value="LysR_HTH_N"/>
</dbReference>
<dbReference type="Pfam" id="PF03466">
    <property type="entry name" value="LysR_substrate"/>
    <property type="match status" value="1"/>
</dbReference>
<dbReference type="Gene3D" id="1.10.10.10">
    <property type="entry name" value="Winged helix-like DNA-binding domain superfamily/Winged helix DNA-binding domain"/>
    <property type="match status" value="1"/>
</dbReference>
<evidence type="ECO:0000259" key="5">
    <source>
        <dbReference type="PROSITE" id="PS50931"/>
    </source>
</evidence>
<dbReference type="EMBL" id="BLVP01000010">
    <property type="protein sequence ID" value="GFM37925.1"/>
    <property type="molecule type" value="Genomic_DNA"/>
</dbReference>
<dbReference type="Pfam" id="PF00126">
    <property type="entry name" value="HTH_1"/>
    <property type="match status" value="1"/>
</dbReference>
<dbReference type="Proteomes" id="UP000503820">
    <property type="component" value="Unassembled WGS sequence"/>
</dbReference>
<evidence type="ECO:0000256" key="3">
    <source>
        <dbReference type="ARBA" id="ARBA00023125"/>
    </source>
</evidence>
<dbReference type="InterPro" id="IPR036390">
    <property type="entry name" value="WH_DNA-bd_sf"/>
</dbReference>
<dbReference type="SUPFAM" id="SSF53850">
    <property type="entry name" value="Periplasmic binding protein-like II"/>
    <property type="match status" value="1"/>
</dbReference>
<dbReference type="GO" id="GO:0000976">
    <property type="term" value="F:transcription cis-regulatory region binding"/>
    <property type="evidence" value="ECO:0007669"/>
    <property type="project" value="TreeGrafter"/>
</dbReference>
<dbReference type="Gene3D" id="3.40.190.290">
    <property type="match status" value="1"/>
</dbReference>
<name>A0A7J0BXK7_9BACT</name>
<dbReference type="PANTHER" id="PTHR30126">
    <property type="entry name" value="HTH-TYPE TRANSCRIPTIONAL REGULATOR"/>
    <property type="match status" value="1"/>
</dbReference>
<dbReference type="InterPro" id="IPR036388">
    <property type="entry name" value="WH-like_DNA-bd_sf"/>
</dbReference>
<evidence type="ECO:0000256" key="1">
    <source>
        <dbReference type="ARBA" id="ARBA00009437"/>
    </source>
</evidence>
<sequence>MPFSIDQLKTFVTAAEAGSFSAAARQLGRAQSAVSTAIANLEIDLGVTLFDRAGHKPELTLAGSALLREAVQAMESCTRLEHFAAGLAGGTESRVTFAADDLIPEDVAASVLRHFGRQWPDVELEMLMGALGDIGEMVAGGRADLGYIVPLAPLPVSAPAQLVHTVRFIPVASPAHPLAGRGDLSREDVAPHRQIIVSSRGGERCVDERVAHRPWWCDGNPAIHALVRNGTGWAFLPEHAMQQDIAEQRLVRLHFAFHPVPHGAPAYIMWTPTRPLGPAGRWLRDTLTEIMTIR</sequence>
<dbReference type="InterPro" id="IPR005119">
    <property type="entry name" value="LysR_subst-bd"/>
</dbReference>
<organism evidence="6 7">
    <name type="scientific">Desulfovibrio psychrotolerans</name>
    <dbReference type="NCBI Taxonomy" id="415242"/>
    <lineage>
        <taxon>Bacteria</taxon>
        <taxon>Pseudomonadati</taxon>
        <taxon>Thermodesulfobacteriota</taxon>
        <taxon>Desulfovibrionia</taxon>
        <taxon>Desulfovibrionales</taxon>
        <taxon>Desulfovibrionaceae</taxon>
        <taxon>Desulfovibrio</taxon>
    </lineage>
</organism>
<dbReference type="FunFam" id="1.10.10.10:FF:000001">
    <property type="entry name" value="LysR family transcriptional regulator"/>
    <property type="match status" value="1"/>
</dbReference>
<comment type="similarity">
    <text evidence="1">Belongs to the LysR transcriptional regulatory family.</text>
</comment>
<dbReference type="RefSeq" id="WP_174410540.1">
    <property type="nucleotide sequence ID" value="NZ_BLVP01000010.1"/>
</dbReference>